<evidence type="ECO:0000256" key="1">
    <source>
        <dbReference type="SAM" id="MobiDB-lite"/>
    </source>
</evidence>
<comment type="caution">
    <text evidence="2">The sequence shown here is derived from an EMBL/GenBank/DDBJ whole genome shotgun (WGS) entry which is preliminary data.</text>
</comment>
<name>A0A8J3W4I6_9ACTN</name>
<keyword evidence="3" id="KW-1185">Reference proteome</keyword>
<dbReference type="AlphaFoldDB" id="A0A8J3W4I6"/>
<feature type="region of interest" description="Disordered" evidence="1">
    <location>
        <begin position="1"/>
        <end position="41"/>
    </location>
</feature>
<dbReference type="Proteomes" id="UP000616724">
    <property type="component" value="Unassembled WGS sequence"/>
</dbReference>
<proteinExistence type="predicted"/>
<gene>
    <name evidence="2" type="ORF">Plo01_29030</name>
</gene>
<reference evidence="2 3" key="1">
    <citation type="submission" date="2021-01" db="EMBL/GenBank/DDBJ databases">
        <title>Whole genome shotgun sequence of Planobispora longispora NBRC 13918.</title>
        <authorList>
            <person name="Komaki H."/>
            <person name="Tamura T."/>
        </authorList>
    </citation>
    <scope>NUCLEOTIDE SEQUENCE [LARGE SCALE GENOMIC DNA]</scope>
    <source>
        <strain evidence="2 3">NBRC 13918</strain>
    </source>
</reference>
<accession>A0A8J3W4I6</accession>
<evidence type="ECO:0000313" key="2">
    <source>
        <dbReference type="EMBL" id="GIH76474.1"/>
    </source>
</evidence>
<dbReference type="RefSeq" id="WP_275415388.1">
    <property type="nucleotide sequence ID" value="NZ_BOOH01000021.1"/>
</dbReference>
<organism evidence="2 3">
    <name type="scientific">Planobispora longispora</name>
    <dbReference type="NCBI Taxonomy" id="28887"/>
    <lineage>
        <taxon>Bacteria</taxon>
        <taxon>Bacillati</taxon>
        <taxon>Actinomycetota</taxon>
        <taxon>Actinomycetes</taxon>
        <taxon>Streptosporangiales</taxon>
        <taxon>Streptosporangiaceae</taxon>
        <taxon>Planobispora</taxon>
    </lineage>
</organism>
<sequence>MADRTRIRHRLRAKHEFHPDGSSYVPRPDILGDGAVPRRTS</sequence>
<feature type="compositionally biased region" description="Basic residues" evidence="1">
    <location>
        <begin position="1"/>
        <end position="13"/>
    </location>
</feature>
<evidence type="ECO:0000313" key="3">
    <source>
        <dbReference type="Proteomes" id="UP000616724"/>
    </source>
</evidence>
<protein>
    <submittedName>
        <fullName evidence="2">Uncharacterized protein</fullName>
    </submittedName>
</protein>
<dbReference type="EMBL" id="BOOH01000021">
    <property type="protein sequence ID" value="GIH76474.1"/>
    <property type="molecule type" value="Genomic_DNA"/>
</dbReference>